<feature type="domain" description="AAA+ ATPase" evidence="10">
    <location>
        <begin position="62"/>
        <end position="227"/>
    </location>
</feature>
<dbReference type="EMBL" id="FNXT01000001">
    <property type="protein sequence ID" value="SZX59426.1"/>
    <property type="molecule type" value="Genomic_DNA"/>
</dbReference>
<dbReference type="Proteomes" id="UP000256970">
    <property type="component" value="Unassembled WGS sequence"/>
</dbReference>
<dbReference type="GO" id="GO:0016887">
    <property type="term" value="F:ATP hydrolysis activity"/>
    <property type="evidence" value="ECO:0007669"/>
    <property type="project" value="InterPro"/>
</dbReference>
<dbReference type="InterPro" id="IPR047854">
    <property type="entry name" value="RFC_lid"/>
</dbReference>
<comment type="subunit">
    <text evidence="3">Heterotetramer of subunits RFC2, RFC3, RFC4 and RFC5 that can form a complex with RFC1.</text>
</comment>
<protein>
    <recommendedName>
        <fullName evidence="8">Replication factor C subunit 2</fullName>
    </recommendedName>
</protein>
<dbReference type="STRING" id="3088.A0A383V4W3"/>
<evidence type="ECO:0000256" key="2">
    <source>
        <dbReference type="ARBA" id="ARBA00005378"/>
    </source>
</evidence>
<dbReference type="Gene3D" id="1.20.272.10">
    <property type="match status" value="1"/>
</dbReference>
<evidence type="ECO:0000256" key="4">
    <source>
        <dbReference type="ARBA" id="ARBA00022705"/>
    </source>
</evidence>
<proteinExistence type="inferred from homology"/>
<dbReference type="GO" id="GO:0003677">
    <property type="term" value="F:DNA binding"/>
    <property type="evidence" value="ECO:0007669"/>
    <property type="project" value="InterPro"/>
</dbReference>
<dbReference type="InterPro" id="IPR027417">
    <property type="entry name" value="P-loop_NTPase"/>
</dbReference>
<keyword evidence="7" id="KW-0539">Nucleus</keyword>
<evidence type="ECO:0000256" key="1">
    <source>
        <dbReference type="ARBA" id="ARBA00004123"/>
    </source>
</evidence>
<keyword evidence="4" id="KW-0235">DNA replication</keyword>
<keyword evidence="6" id="KW-0067">ATP-binding</keyword>
<feature type="region of interest" description="Disordered" evidence="9">
    <location>
        <begin position="1"/>
        <end position="24"/>
    </location>
</feature>
<keyword evidence="5" id="KW-0547">Nucleotide-binding</keyword>
<dbReference type="SMART" id="SM00382">
    <property type="entry name" value="AAA"/>
    <property type="match status" value="1"/>
</dbReference>
<dbReference type="InterPro" id="IPR050238">
    <property type="entry name" value="DNA_Rep/Repair_Clamp_Loader"/>
</dbReference>
<dbReference type="InterPro" id="IPR003593">
    <property type="entry name" value="AAA+_ATPase"/>
</dbReference>
<dbReference type="PANTHER" id="PTHR11669:SF5">
    <property type="entry name" value="REPLICATION FACTOR C SUBUNIT 2"/>
    <property type="match status" value="1"/>
</dbReference>
<dbReference type="CDD" id="cd18140">
    <property type="entry name" value="HLD_clamp_RFC"/>
    <property type="match status" value="1"/>
</dbReference>
<dbReference type="GO" id="GO:0005663">
    <property type="term" value="C:DNA replication factor C complex"/>
    <property type="evidence" value="ECO:0007669"/>
    <property type="project" value="TreeGrafter"/>
</dbReference>
<dbReference type="Gene3D" id="3.40.50.300">
    <property type="entry name" value="P-loop containing nucleotide triphosphate hydrolases"/>
    <property type="match status" value="1"/>
</dbReference>
<dbReference type="NCBIfam" id="NF001679">
    <property type="entry name" value="PRK00440.1"/>
    <property type="match status" value="1"/>
</dbReference>
<reference evidence="11 12" key="1">
    <citation type="submission" date="2016-10" db="EMBL/GenBank/DDBJ databases">
        <authorList>
            <person name="Cai Z."/>
        </authorList>
    </citation>
    <scope>NUCLEOTIDE SEQUENCE [LARGE SCALE GENOMIC DNA]</scope>
</reference>
<dbReference type="Gene3D" id="1.10.8.60">
    <property type="match status" value="1"/>
</dbReference>
<evidence type="ECO:0000256" key="7">
    <source>
        <dbReference type="ARBA" id="ARBA00023242"/>
    </source>
</evidence>
<evidence type="ECO:0000313" key="11">
    <source>
        <dbReference type="EMBL" id="SZX59426.1"/>
    </source>
</evidence>
<dbReference type="Pfam" id="PF00004">
    <property type="entry name" value="AAA"/>
    <property type="match status" value="1"/>
</dbReference>
<evidence type="ECO:0000256" key="8">
    <source>
        <dbReference type="ARBA" id="ARBA00040745"/>
    </source>
</evidence>
<dbReference type="FunFam" id="1.20.272.10:FF:000006">
    <property type="entry name" value="Replication factor C subunit 2"/>
    <property type="match status" value="1"/>
</dbReference>
<organism evidence="11 12">
    <name type="scientific">Tetradesmus obliquus</name>
    <name type="common">Green alga</name>
    <name type="synonym">Acutodesmus obliquus</name>
    <dbReference type="NCBI Taxonomy" id="3088"/>
    <lineage>
        <taxon>Eukaryota</taxon>
        <taxon>Viridiplantae</taxon>
        <taxon>Chlorophyta</taxon>
        <taxon>core chlorophytes</taxon>
        <taxon>Chlorophyceae</taxon>
        <taxon>CS clade</taxon>
        <taxon>Sphaeropleales</taxon>
        <taxon>Scenedesmaceae</taxon>
        <taxon>Tetradesmus</taxon>
    </lineage>
</organism>
<dbReference type="GO" id="GO:0006281">
    <property type="term" value="P:DNA repair"/>
    <property type="evidence" value="ECO:0007669"/>
    <property type="project" value="TreeGrafter"/>
</dbReference>
<dbReference type="GO" id="GO:0005634">
    <property type="term" value="C:nucleus"/>
    <property type="evidence" value="ECO:0007669"/>
    <property type="project" value="UniProtKB-SubCell"/>
</dbReference>
<comment type="similarity">
    <text evidence="2">Belongs to the activator 1 small subunits family.</text>
</comment>
<dbReference type="GO" id="GO:0005524">
    <property type="term" value="F:ATP binding"/>
    <property type="evidence" value="ECO:0007669"/>
    <property type="project" value="UniProtKB-KW"/>
</dbReference>
<dbReference type="PANTHER" id="PTHR11669">
    <property type="entry name" value="REPLICATION FACTOR C / DNA POLYMERASE III GAMMA-TAU SUBUNIT"/>
    <property type="match status" value="1"/>
</dbReference>
<evidence type="ECO:0000259" key="10">
    <source>
        <dbReference type="SMART" id="SM00382"/>
    </source>
</evidence>
<dbReference type="SUPFAM" id="SSF52540">
    <property type="entry name" value="P-loop containing nucleoside triphosphate hydrolases"/>
    <property type="match status" value="1"/>
</dbReference>
<dbReference type="FunFam" id="3.40.50.300:FF:000107">
    <property type="entry name" value="Replication factor C subunit 4"/>
    <property type="match status" value="1"/>
</dbReference>
<evidence type="ECO:0000313" key="12">
    <source>
        <dbReference type="Proteomes" id="UP000256970"/>
    </source>
</evidence>
<dbReference type="InterPro" id="IPR003959">
    <property type="entry name" value="ATPase_AAA_core"/>
</dbReference>
<dbReference type="CDD" id="cd00009">
    <property type="entry name" value="AAA"/>
    <property type="match status" value="1"/>
</dbReference>
<gene>
    <name evidence="11" type="ORF">BQ4739_LOCUS46</name>
</gene>
<evidence type="ECO:0000256" key="9">
    <source>
        <dbReference type="SAM" id="MobiDB-lite"/>
    </source>
</evidence>
<evidence type="ECO:0000256" key="5">
    <source>
        <dbReference type="ARBA" id="ARBA00022741"/>
    </source>
</evidence>
<evidence type="ECO:0000256" key="3">
    <source>
        <dbReference type="ARBA" id="ARBA00011480"/>
    </source>
</evidence>
<dbReference type="SUPFAM" id="SSF48019">
    <property type="entry name" value="post-AAA+ oligomerization domain-like"/>
    <property type="match status" value="1"/>
</dbReference>
<keyword evidence="12" id="KW-1185">Reference proteome</keyword>
<dbReference type="Pfam" id="PF08542">
    <property type="entry name" value="Rep_fac_C"/>
    <property type="match status" value="1"/>
</dbReference>
<dbReference type="InterPro" id="IPR008921">
    <property type="entry name" value="DNA_pol3_clamp-load_cplx_C"/>
</dbReference>
<name>A0A383V4W3_TETOB</name>
<accession>A0A383V4W3</accession>
<dbReference type="AlphaFoldDB" id="A0A383V4W3"/>
<dbReference type="InterPro" id="IPR013748">
    <property type="entry name" value="Rep_factorC_C"/>
</dbReference>
<evidence type="ECO:0000256" key="6">
    <source>
        <dbReference type="ARBA" id="ARBA00022840"/>
    </source>
</evidence>
<dbReference type="GO" id="GO:0003689">
    <property type="term" value="F:DNA clamp loader activity"/>
    <property type="evidence" value="ECO:0007669"/>
    <property type="project" value="TreeGrafter"/>
</dbReference>
<comment type="subcellular location">
    <subcellularLocation>
        <location evidence="1">Nucleus</location>
    </subcellularLocation>
</comment>
<dbReference type="GO" id="GO:0006261">
    <property type="term" value="P:DNA-templated DNA replication"/>
    <property type="evidence" value="ECO:0007669"/>
    <property type="project" value="TreeGrafter"/>
</dbReference>
<sequence>MADIGEQAMEVDKQPIKDQQQAPAARTYELPWVEKYRPQFVRDVVGNVDAVARLQVIAEEGNMPNIILSGPPGTGKTTSILAVARQLLGPSLKDAVLELNASDDRGIDVVRNKIKMFAQKKVTLPPGRHKIVILDEADSMTSGAQQALRRTMEIYSNTTRFALACNTSTKVIEPIQSRCAIVRFTKVSDADILARLQVVIAKEGLSTTKDGLEAIIFTADGDMRQALNNLQATHTGFGDITADAVFKVCDQPHPVLVQKMLADCASANLGEAYKGMKALCDMGYSAIDIITTVYRVARNAEGMTEFLKLEFMREIGFTHMRIGDGVNSRLQMSGMLAKLCKLALASSSG</sequence>
<dbReference type="FunFam" id="1.10.8.60:FF:000012">
    <property type="entry name" value="Replication factor C subunit 4"/>
    <property type="match status" value="1"/>
</dbReference>